<proteinExistence type="predicted"/>
<dbReference type="InterPro" id="IPR037523">
    <property type="entry name" value="VOC_core"/>
</dbReference>
<dbReference type="InterPro" id="IPR029068">
    <property type="entry name" value="Glyas_Bleomycin-R_OHBP_Dase"/>
</dbReference>
<dbReference type="AlphaFoldDB" id="A0A7S0LK42"/>
<evidence type="ECO:0000259" key="1">
    <source>
        <dbReference type="PROSITE" id="PS51819"/>
    </source>
</evidence>
<dbReference type="Pfam" id="PF00903">
    <property type="entry name" value="Glyoxalase"/>
    <property type="match status" value="1"/>
</dbReference>
<name>A0A7S0LK42_9EUKA</name>
<feature type="domain" description="VOC" evidence="1">
    <location>
        <begin position="78"/>
        <end position="198"/>
    </location>
</feature>
<dbReference type="InterPro" id="IPR004360">
    <property type="entry name" value="Glyas_Fos-R_dOase_dom"/>
</dbReference>
<gene>
    <name evidence="2" type="ORF">CPEL01642_LOCUS16745</name>
</gene>
<dbReference type="SUPFAM" id="SSF54593">
    <property type="entry name" value="Glyoxalase/Bleomycin resistance protein/Dihydroxybiphenyl dioxygenase"/>
    <property type="match status" value="1"/>
</dbReference>
<protein>
    <recommendedName>
        <fullName evidence="1">VOC domain-containing protein</fullName>
    </recommendedName>
</protein>
<accession>A0A7S0LK42</accession>
<reference evidence="2" key="1">
    <citation type="submission" date="2021-01" db="EMBL/GenBank/DDBJ databases">
        <authorList>
            <person name="Corre E."/>
            <person name="Pelletier E."/>
            <person name="Niang G."/>
            <person name="Scheremetjew M."/>
            <person name="Finn R."/>
            <person name="Kale V."/>
            <person name="Holt S."/>
            <person name="Cochrane G."/>
            <person name="Meng A."/>
            <person name="Brown T."/>
            <person name="Cohen L."/>
        </authorList>
    </citation>
    <scope>NUCLEOTIDE SEQUENCE</scope>
    <source>
        <strain evidence="2">PLY182g</strain>
    </source>
</reference>
<dbReference type="CDD" id="cd06587">
    <property type="entry name" value="VOC"/>
    <property type="match status" value="1"/>
</dbReference>
<dbReference type="PROSITE" id="PS51819">
    <property type="entry name" value="VOC"/>
    <property type="match status" value="1"/>
</dbReference>
<sequence>MRAVAADIASLPALLRARVRGTFELTSAEDATRHAGPPPFRQSLMLVGAGCLATLVLVIVHSVRTAAVLPPATSRFRSINAIALATTNMETSYAFYDALGLDCTYGCGGGPSNWTTFGGKDGELHTFHINLYPALPPSQPLPGWWGRVIFYVVSVDAVYELALRNGLTPEFSPRDADWGERYFQILDPSGHELSIAAPLPRT</sequence>
<dbReference type="Gene3D" id="3.10.180.10">
    <property type="entry name" value="2,3-Dihydroxybiphenyl 1,2-Dioxygenase, domain 1"/>
    <property type="match status" value="1"/>
</dbReference>
<evidence type="ECO:0000313" key="2">
    <source>
        <dbReference type="EMBL" id="CAD8613365.1"/>
    </source>
</evidence>
<dbReference type="EMBL" id="HBEY01035074">
    <property type="protein sequence ID" value="CAD8613365.1"/>
    <property type="molecule type" value="Transcribed_RNA"/>
</dbReference>
<organism evidence="2">
    <name type="scientific">Coccolithus braarudii</name>
    <dbReference type="NCBI Taxonomy" id="221442"/>
    <lineage>
        <taxon>Eukaryota</taxon>
        <taxon>Haptista</taxon>
        <taxon>Haptophyta</taxon>
        <taxon>Prymnesiophyceae</taxon>
        <taxon>Coccolithales</taxon>
        <taxon>Coccolithaceae</taxon>
        <taxon>Coccolithus</taxon>
    </lineage>
</organism>